<protein>
    <submittedName>
        <fullName evidence="1">Transporter substrate-binding domain-containing protein</fullName>
    </submittedName>
</protein>
<gene>
    <name evidence="1" type="ORF">OOZ53_25310</name>
</gene>
<proteinExistence type="predicted"/>
<evidence type="ECO:0000313" key="1">
    <source>
        <dbReference type="EMBL" id="MDA4848700.1"/>
    </source>
</evidence>
<dbReference type="EMBL" id="JAPJZH010000028">
    <property type="protein sequence ID" value="MDA4848700.1"/>
    <property type="molecule type" value="Genomic_DNA"/>
</dbReference>
<dbReference type="SUPFAM" id="SSF53822">
    <property type="entry name" value="Periplasmic binding protein-like I"/>
    <property type="match status" value="1"/>
</dbReference>
<organism evidence="1 2">
    <name type="scientific">Hoeflea poritis</name>
    <dbReference type="NCBI Taxonomy" id="2993659"/>
    <lineage>
        <taxon>Bacteria</taxon>
        <taxon>Pseudomonadati</taxon>
        <taxon>Pseudomonadota</taxon>
        <taxon>Alphaproteobacteria</taxon>
        <taxon>Hyphomicrobiales</taxon>
        <taxon>Rhizobiaceae</taxon>
        <taxon>Hoeflea</taxon>
    </lineage>
</organism>
<dbReference type="Proteomes" id="UP001148313">
    <property type="component" value="Unassembled WGS sequence"/>
</dbReference>
<dbReference type="Gene3D" id="3.40.50.2300">
    <property type="match status" value="2"/>
</dbReference>
<dbReference type="CDD" id="cd06357">
    <property type="entry name" value="PBP1_AmiC"/>
    <property type="match status" value="1"/>
</dbReference>
<dbReference type="Pfam" id="PF13433">
    <property type="entry name" value="Peripla_BP_5"/>
    <property type="match status" value="1"/>
</dbReference>
<comment type="caution">
    <text evidence="1">The sequence shown here is derived from an EMBL/GenBank/DDBJ whole genome shotgun (WGS) entry which is preliminary data.</text>
</comment>
<dbReference type="PANTHER" id="PTHR47628:SF1">
    <property type="entry name" value="ALIPHATIC AMIDASE EXPRESSION-REGULATING PROTEIN"/>
    <property type="match status" value="1"/>
</dbReference>
<dbReference type="PRINTS" id="PR00337">
    <property type="entry name" value="LEUILEVALBP"/>
</dbReference>
<keyword evidence="2" id="KW-1185">Reference proteome</keyword>
<dbReference type="PANTHER" id="PTHR47628">
    <property type="match status" value="1"/>
</dbReference>
<reference evidence="1" key="1">
    <citation type="submission" date="2022-11" db="EMBL/GenBank/DDBJ databases">
        <title>Hoeflea poritis sp. nov., isolated from scleractinian coral Porites lutea.</title>
        <authorList>
            <person name="Zhang G."/>
            <person name="Wei Q."/>
            <person name="Cai L."/>
        </authorList>
    </citation>
    <scope>NUCLEOTIDE SEQUENCE</scope>
    <source>
        <strain evidence="1">E7-10</strain>
    </source>
</reference>
<accession>A0ABT4VWW0</accession>
<dbReference type="InterPro" id="IPR028082">
    <property type="entry name" value="Peripla_BP_I"/>
</dbReference>
<name>A0ABT4VWW0_9HYPH</name>
<dbReference type="InterPro" id="IPR000709">
    <property type="entry name" value="Leu_Ile_Val-bd"/>
</dbReference>
<dbReference type="InterPro" id="IPR039570">
    <property type="entry name" value="AmiC_PBP1"/>
</dbReference>
<evidence type="ECO:0000313" key="2">
    <source>
        <dbReference type="Proteomes" id="UP001148313"/>
    </source>
</evidence>
<sequence>MTELKLTNKGLPVGLLFSFNSLTSAVETTQHQATLLAIDEINSQGGVNGTPLAPVTADIGPDPTDYQSVARQLCNEHDVRILFGTHMSNQRKAALPTIEKRDALLFYPTLYEGFEYSSNCIYTGAAPNQNSVQLARYVLKNHGNRILFVGNNYVFAHESNRIMRDLFEEAGASVVDETYLPLNSPDDQIESVIRRAIMLAPDAIYSTVVGADTIKLYEAFARSPLRNTGIPIVSLATNEADLSQMSSEAAEGHISAAPYFQSLQSPVSKAFVQRYLSRFGDGSPITAGAEAAYFQVHLFAKAARLAGELQLPTILEAFGTARYDAPQGQVRIDTATHHTYLWPRIARVDANKNFIIIEEEQGAVRPEPYMIQHTFEKNVAQNA</sequence>